<evidence type="ECO:0000313" key="1">
    <source>
        <dbReference type="EMBL" id="SQH74875.1"/>
    </source>
</evidence>
<proteinExistence type="predicted"/>
<gene>
    <name evidence="1" type="ORF">SHEWBE_0906</name>
</gene>
<evidence type="ECO:0000313" key="2">
    <source>
        <dbReference type="Proteomes" id="UP000250123"/>
    </source>
</evidence>
<name>A0A330LYD1_9GAMM</name>
<dbReference type="EMBL" id="LS483452">
    <property type="protein sequence ID" value="SQH74875.1"/>
    <property type="molecule type" value="Genomic_DNA"/>
</dbReference>
<dbReference type="AlphaFoldDB" id="A0A330LYD1"/>
<dbReference type="KEGG" id="sbk:SHEWBE_0906"/>
<dbReference type="Proteomes" id="UP000250123">
    <property type="component" value="Chromosome SHEWBE"/>
</dbReference>
<protein>
    <submittedName>
        <fullName evidence="1">Uncharacterized protein</fullName>
    </submittedName>
</protein>
<accession>A0A330LYD1</accession>
<sequence>MSLIDKLIQQVNDVDYKSAVIFELHFFKLAHLLQIGYQLSRMSSKGLLSDRSNW</sequence>
<reference evidence="2" key="1">
    <citation type="submission" date="2018-06" db="EMBL/GenBank/DDBJ databases">
        <authorList>
            <person name="Cea G.-C."/>
            <person name="William W."/>
        </authorList>
    </citation>
    <scope>NUCLEOTIDE SEQUENCE [LARGE SCALE GENOMIC DNA]</scope>
    <source>
        <strain evidence="2">DB21MT-2</strain>
    </source>
</reference>
<organism evidence="1 2">
    <name type="scientific">Shewanella benthica</name>
    <dbReference type="NCBI Taxonomy" id="43661"/>
    <lineage>
        <taxon>Bacteria</taxon>
        <taxon>Pseudomonadati</taxon>
        <taxon>Pseudomonadota</taxon>
        <taxon>Gammaproteobacteria</taxon>
        <taxon>Alteromonadales</taxon>
        <taxon>Shewanellaceae</taxon>
        <taxon>Shewanella</taxon>
    </lineage>
</organism>